<organism evidence="1 2">
    <name type="scientific">Nostoc linckia FACHB-391</name>
    <dbReference type="NCBI Taxonomy" id="2692906"/>
    <lineage>
        <taxon>Bacteria</taxon>
        <taxon>Bacillati</taxon>
        <taxon>Cyanobacteriota</taxon>
        <taxon>Cyanophyceae</taxon>
        <taxon>Nostocales</taxon>
        <taxon>Nostocaceae</taxon>
        <taxon>Nostoc</taxon>
    </lineage>
</organism>
<protein>
    <submittedName>
        <fullName evidence="1">Uncharacterized protein</fullName>
    </submittedName>
</protein>
<name>A0ABR8ENZ8_NOSLI</name>
<comment type="caution">
    <text evidence="1">The sequence shown here is derived from an EMBL/GenBank/DDBJ whole genome shotgun (WGS) entry which is preliminary data.</text>
</comment>
<dbReference type="EMBL" id="JACJTE010000001">
    <property type="protein sequence ID" value="MBD2559289.1"/>
    <property type="molecule type" value="Genomic_DNA"/>
</dbReference>
<evidence type="ECO:0000313" key="1">
    <source>
        <dbReference type="EMBL" id="MBD2559289.1"/>
    </source>
</evidence>
<dbReference type="RefSeq" id="WP_190894401.1">
    <property type="nucleotide sequence ID" value="NZ_JACJTE010000001.1"/>
</dbReference>
<sequence>MNAHKVEAVLSEDGTLILRGLPFHAGDAVEVIILEVKTPQPQEAPPSQLKTNLYPMRGKLLRYDDPTEPVALSDWEFLQ</sequence>
<gene>
    <name evidence="1" type="ORF">H6G95_01310</name>
</gene>
<evidence type="ECO:0000313" key="2">
    <source>
        <dbReference type="Proteomes" id="UP000604661"/>
    </source>
</evidence>
<proteinExistence type="predicted"/>
<dbReference type="Proteomes" id="UP000604661">
    <property type="component" value="Unassembled WGS sequence"/>
</dbReference>
<accession>A0ABR8ENZ8</accession>
<reference evidence="1 2" key="1">
    <citation type="journal article" date="2020" name="ISME J.">
        <title>Comparative genomics reveals insights into cyanobacterial evolution and habitat adaptation.</title>
        <authorList>
            <person name="Chen M.Y."/>
            <person name="Teng W.K."/>
            <person name="Zhao L."/>
            <person name="Hu C.X."/>
            <person name="Zhou Y.K."/>
            <person name="Han B.P."/>
            <person name="Song L.R."/>
            <person name="Shu W.S."/>
        </authorList>
    </citation>
    <scope>NUCLEOTIDE SEQUENCE [LARGE SCALE GENOMIC DNA]</scope>
    <source>
        <strain evidence="1 2">FACHB-391</strain>
    </source>
</reference>
<keyword evidence="2" id="KW-1185">Reference proteome</keyword>